<dbReference type="InParanoid" id="A0A194X9Q6"/>
<organism evidence="1 2">
    <name type="scientific">Mollisia scopiformis</name>
    <name type="common">Conifer needle endophyte fungus</name>
    <name type="synonym">Phialocephala scopiformis</name>
    <dbReference type="NCBI Taxonomy" id="149040"/>
    <lineage>
        <taxon>Eukaryota</taxon>
        <taxon>Fungi</taxon>
        <taxon>Dikarya</taxon>
        <taxon>Ascomycota</taxon>
        <taxon>Pezizomycotina</taxon>
        <taxon>Leotiomycetes</taxon>
        <taxon>Helotiales</taxon>
        <taxon>Mollisiaceae</taxon>
        <taxon>Mollisia</taxon>
    </lineage>
</organism>
<dbReference type="AlphaFoldDB" id="A0A194X9Q6"/>
<dbReference type="GeneID" id="28822951"/>
<protein>
    <submittedName>
        <fullName evidence="1">Uncharacterized protein</fullName>
    </submittedName>
</protein>
<keyword evidence="2" id="KW-1185">Reference proteome</keyword>
<accession>A0A194X9Q6</accession>
<dbReference type="Proteomes" id="UP000070700">
    <property type="component" value="Unassembled WGS sequence"/>
</dbReference>
<dbReference type="RefSeq" id="XP_018071253.1">
    <property type="nucleotide sequence ID" value="XM_018213225.1"/>
</dbReference>
<name>A0A194X9Q6_MOLSC</name>
<evidence type="ECO:0000313" key="2">
    <source>
        <dbReference type="Proteomes" id="UP000070700"/>
    </source>
</evidence>
<dbReference type="KEGG" id="psco:LY89DRAFT_67158"/>
<proteinExistence type="predicted"/>
<reference evidence="1 2" key="1">
    <citation type="submission" date="2015-10" db="EMBL/GenBank/DDBJ databases">
        <title>Full genome of DAOMC 229536 Phialocephala scopiformis, a fungal endophyte of spruce producing the potent anti-insectan compound rugulosin.</title>
        <authorList>
            <consortium name="DOE Joint Genome Institute"/>
            <person name="Walker A.K."/>
            <person name="Frasz S.L."/>
            <person name="Seifert K.A."/>
            <person name="Miller J.D."/>
            <person name="Mondo S.J."/>
            <person name="Labutti K."/>
            <person name="Lipzen A."/>
            <person name="Dockter R."/>
            <person name="Kennedy M."/>
            <person name="Grigoriev I.V."/>
            <person name="Spatafora J.W."/>
        </authorList>
    </citation>
    <scope>NUCLEOTIDE SEQUENCE [LARGE SCALE GENOMIC DNA]</scope>
    <source>
        <strain evidence="1 2">CBS 120377</strain>
    </source>
</reference>
<evidence type="ECO:0000313" key="1">
    <source>
        <dbReference type="EMBL" id="KUJ16898.1"/>
    </source>
</evidence>
<gene>
    <name evidence="1" type="ORF">LY89DRAFT_67158</name>
</gene>
<sequence length="238" mass="27897">MANDNILNPFDGTEGYYTLNPDCPTQDYLSKTPVNFLNARYWVWTISPTRTPSEEIEKLRMFLDEKQKTVDILWSPEIHFNKCLSDRYDEEDAALKKSVEQSEARAPLPDRIITNLLNLRKKIPEDRFQVWDDLARTAEPRIALRLKCHDCGYRSQTEGFQGEILAENKLSLELWWEQLPFHFDSDRHMMAKDSKMIKANKSIARTSSLHRRLAILDDMVKEKRYTPWGYSHSVTLVA</sequence>
<dbReference type="EMBL" id="KQ947415">
    <property type="protein sequence ID" value="KUJ16898.1"/>
    <property type="molecule type" value="Genomic_DNA"/>
</dbReference>